<dbReference type="RefSeq" id="WP_133253677.1">
    <property type="nucleotide sequence ID" value="NZ_JACHVZ010000014.1"/>
</dbReference>
<reference evidence="1 2" key="1">
    <citation type="submission" date="2020-08" db="EMBL/GenBank/DDBJ databases">
        <title>Genomic Encyclopedia of Type Strains, Phase IV (KMG-V): Genome sequencing to study the core and pangenomes of soil and plant-associated prokaryotes.</title>
        <authorList>
            <person name="Whitman W."/>
        </authorList>
    </citation>
    <scope>NUCLEOTIDE SEQUENCE [LARGE SCALE GENOMIC DNA]</scope>
    <source>
        <strain evidence="1 2">SRMrh-85</strain>
    </source>
</reference>
<name>A0ABR6FTQ4_9BURK</name>
<protein>
    <submittedName>
        <fullName evidence="1">Uncharacterized protein</fullName>
    </submittedName>
</protein>
<dbReference type="SUPFAM" id="SSF48613">
    <property type="entry name" value="Heme oxygenase-like"/>
    <property type="match status" value="1"/>
</dbReference>
<organism evidence="1 2">
    <name type="scientific">Paraburkholderia silvatlantica</name>
    <dbReference type="NCBI Taxonomy" id="321895"/>
    <lineage>
        <taxon>Bacteria</taxon>
        <taxon>Pseudomonadati</taxon>
        <taxon>Pseudomonadota</taxon>
        <taxon>Betaproteobacteria</taxon>
        <taxon>Burkholderiales</taxon>
        <taxon>Burkholderiaceae</taxon>
        <taxon>Paraburkholderia</taxon>
    </lineage>
</organism>
<keyword evidence="2" id="KW-1185">Reference proteome</keyword>
<dbReference type="Gene3D" id="1.20.910.10">
    <property type="entry name" value="Heme oxygenase-like"/>
    <property type="match status" value="1"/>
</dbReference>
<accession>A0ABR6FTQ4</accession>
<evidence type="ECO:0000313" key="1">
    <source>
        <dbReference type="EMBL" id="MBB2930482.1"/>
    </source>
</evidence>
<sequence length="499" mass="55729">MEAWQIHRYDKPCLVPLSAQLDEDGQTVLLSAESNEYEIASTEVDGPRLLDSLLSMGDPNAQIWSDIKDGLALPWQQSLAKQLDELSLVQSKPADENVLNELGSLYERLVQNAAETLVKISGDRPDAYRKAISTFVRILDLSLPQADAFSVSDIPKVNGNGGDNFAIQTFFLQRIYVEENLPIIAPLWRQVLRMTGRRLGMTFADDGLSPPTQTTVICAGLYCTAHVETYLMCLVDLVHLATTEDCVRRIKIETSCDHVDTGLNFMRRAEQFALSGLTRLGESRFVKRINDDAAQFGPVVQGLFIEQYHVTQRFVEIIAPLMTKRTRSPVKQRAYRYFQEELGHEAFERATCIALGVGAEQLDAALPLPLFQAYVDAFTVLGRYDSIGYMSSIMVTEGMLGVDNPVHHRLEVLASSKVDYQRVAKRHDDLNVELNHASLSRLFFEEVGAISPEAQERALASLAFLIELNFRAMDQAADFYGDQSDLTMCSLATYATALK</sequence>
<dbReference type="InterPro" id="IPR016084">
    <property type="entry name" value="Haem_Oase-like_multi-hlx"/>
</dbReference>
<comment type="caution">
    <text evidence="1">The sequence shown here is derived from an EMBL/GenBank/DDBJ whole genome shotgun (WGS) entry which is preliminary data.</text>
</comment>
<dbReference type="EMBL" id="JACHVZ010000014">
    <property type="protein sequence ID" value="MBB2930482.1"/>
    <property type="molecule type" value="Genomic_DNA"/>
</dbReference>
<dbReference type="Proteomes" id="UP000533533">
    <property type="component" value="Unassembled WGS sequence"/>
</dbReference>
<evidence type="ECO:0000313" key="2">
    <source>
        <dbReference type="Proteomes" id="UP000533533"/>
    </source>
</evidence>
<proteinExistence type="predicted"/>
<gene>
    <name evidence="1" type="ORF">FHX59_004945</name>
</gene>